<organism evidence="3 4">
    <name type="scientific">Gigaspora margarita</name>
    <dbReference type="NCBI Taxonomy" id="4874"/>
    <lineage>
        <taxon>Eukaryota</taxon>
        <taxon>Fungi</taxon>
        <taxon>Fungi incertae sedis</taxon>
        <taxon>Mucoromycota</taxon>
        <taxon>Glomeromycotina</taxon>
        <taxon>Glomeromycetes</taxon>
        <taxon>Diversisporales</taxon>
        <taxon>Gigasporaceae</taxon>
        <taxon>Gigaspora</taxon>
    </lineage>
</organism>
<comment type="caution">
    <text evidence="3">The sequence shown here is derived from an EMBL/GenBank/DDBJ whole genome shotgun (WGS) entry which is preliminary data.</text>
</comment>
<gene>
    <name evidence="3" type="ORF">GMARGA_LOCUS8146</name>
</gene>
<dbReference type="Gene3D" id="3.80.10.10">
    <property type="entry name" value="Ribonuclease Inhibitor"/>
    <property type="match status" value="1"/>
</dbReference>
<name>A0ABN7UM14_GIGMA</name>
<keyword evidence="4" id="KW-1185">Reference proteome</keyword>
<evidence type="ECO:0000259" key="2">
    <source>
        <dbReference type="Pfam" id="PF07714"/>
    </source>
</evidence>
<feature type="region of interest" description="Disordered" evidence="1">
    <location>
        <begin position="537"/>
        <end position="561"/>
    </location>
</feature>
<dbReference type="PROSITE" id="PS51450">
    <property type="entry name" value="LRR"/>
    <property type="match status" value="1"/>
</dbReference>
<dbReference type="InterPro" id="IPR001611">
    <property type="entry name" value="Leu-rich_rpt"/>
</dbReference>
<dbReference type="SUPFAM" id="SSF56112">
    <property type="entry name" value="Protein kinase-like (PK-like)"/>
    <property type="match status" value="1"/>
</dbReference>
<dbReference type="EMBL" id="CAJVQB010004117">
    <property type="protein sequence ID" value="CAG8627318.1"/>
    <property type="molecule type" value="Genomic_DNA"/>
</dbReference>
<dbReference type="Proteomes" id="UP000789901">
    <property type="component" value="Unassembled WGS sequence"/>
</dbReference>
<feature type="compositionally biased region" description="Polar residues" evidence="1">
    <location>
        <begin position="550"/>
        <end position="561"/>
    </location>
</feature>
<accession>A0ABN7UM14</accession>
<evidence type="ECO:0000256" key="1">
    <source>
        <dbReference type="SAM" id="MobiDB-lite"/>
    </source>
</evidence>
<dbReference type="SUPFAM" id="SSF52058">
    <property type="entry name" value="L domain-like"/>
    <property type="match status" value="1"/>
</dbReference>
<dbReference type="InterPro" id="IPR011009">
    <property type="entry name" value="Kinase-like_dom_sf"/>
</dbReference>
<dbReference type="InterPro" id="IPR032675">
    <property type="entry name" value="LRR_dom_sf"/>
</dbReference>
<dbReference type="InterPro" id="IPR001245">
    <property type="entry name" value="Ser-Thr/Tyr_kinase_cat_dom"/>
</dbReference>
<protein>
    <submittedName>
        <fullName evidence="3">20088_t:CDS:1</fullName>
    </submittedName>
</protein>
<sequence>MKTKSWLEAGLISKKADRVAYLKENDYFYPLEKRKEIKKLDLSHENLTGVLDLSDFINLEELQMSSNQISDVNFLQQLPNPEKLRMLDLASNNISSDLKPFSRFTNLEELILGERFGKKGDNIQVLKLNGFHGSLELLKNLTKLKKLDISNTDLDKGLEYLPESIEEFYFSADLREDAKQKGHDSSETNTKKLRKEYEKHIEKENAHELSKEIIEQLEEFDHNRLTSEQKLLVKKLIPNKELRRRYKKGGLCLECKQPNTWAYRKKVDKFIQKSQSEVANSQEVLEWIPYEQFEIEKDEQGNNKVLGEEREEDKEIVLKVLNDSKNITADFLKEVANHKVCSSKFILPLYGISREPNGNYVMVMDYMDKGDLRKILRNEDIDLYGLERIMANYQELPHNTALSLKICRESDDIEIPQYQAHPEASRHSKLINTREISKISHAVKDLKLDVNKIDEEYILEQLTNSIKDKLKSKSLLSKDKRKVREEKLEALFKAIPETPEEFIKELENIKPGLSKKITAEKISELLSIKSELISKPADSVEIPEEEEQGISYQAQQEIPPK</sequence>
<feature type="domain" description="Serine-threonine/tyrosine-protein kinase catalytic" evidence="2">
    <location>
        <begin position="308"/>
        <end position="391"/>
    </location>
</feature>
<dbReference type="Gene3D" id="1.10.510.10">
    <property type="entry name" value="Transferase(Phosphotransferase) domain 1"/>
    <property type="match status" value="1"/>
</dbReference>
<proteinExistence type="predicted"/>
<dbReference type="Pfam" id="PF07714">
    <property type="entry name" value="PK_Tyr_Ser-Thr"/>
    <property type="match status" value="1"/>
</dbReference>
<evidence type="ECO:0000313" key="3">
    <source>
        <dbReference type="EMBL" id="CAG8627318.1"/>
    </source>
</evidence>
<reference evidence="3 4" key="1">
    <citation type="submission" date="2021-06" db="EMBL/GenBank/DDBJ databases">
        <authorList>
            <person name="Kallberg Y."/>
            <person name="Tangrot J."/>
            <person name="Rosling A."/>
        </authorList>
    </citation>
    <scope>NUCLEOTIDE SEQUENCE [LARGE SCALE GENOMIC DNA]</scope>
    <source>
        <strain evidence="3 4">120-4 pot B 10/14</strain>
    </source>
</reference>
<evidence type="ECO:0000313" key="4">
    <source>
        <dbReference type="Proteomes" id="UP000789901"/>
    </source>
</evidence>